<dbReference type="Proteomes" id="UP001386437">
    <property type="component" value="Unassembled WGS sequence"/>
</dbReference>
<evidence type="ECO:0000313" key="10">
    <source>
        <dbReference type="Proteomes" id="UP001386437"/>
    </source>
</evidence>
<protein>
    <recommendedName>
        <fullName evidence="8">AlgX/AlgJ SGNH hydrolase-like domain-containing protein</fullName>
    </recommendedName>
</protein>
<gene>
    <name evidence="9" type="ORF">H3V53_42030</name>
</gene>
<evidence type="ECO:0000259" key="8">
    <source>
        <dbReference type="Pfam" id="PF16822"/>
    </source>
</evidence>
<organism evidence="9 10">
    <name type="scientific">Paraburkholderia bengalensis</name>
    <dbReference type="NCBI Taxonomy" id="2747562"/>
    <lineage>
        <taxon>Bacteria</taxon>
        <taxon>Pseudomonadati</taxon>
        <taxon>Pseudomonadota</taxon>
        <taxon>Betaproteobacteria</taxon>
        <taxon>Burkholderiales</taxon>
        <taxon>Burkholderiaceae</taxon>
        <taxon>Paraburkholderia</taxon>
    </lineage>
</organism>
<dbReference type="InterPro" id="IPR031811">
    <property type="entry name" value="ALGX/ALGJ_SGNH-like"/>
</dbReference>
<evidence type="ECO:0000256" key="7">
    <source>
        <dbReference type="SAM" id="SignalP"/>
    </source>
</evidence>
<feature type="signal peptide" evidence="7">
    <location>
        <begin position="1"/>
        <end position="28"/>
    </location>
</feature>
<evidence type="ECO:0000256" key="6">
    <source>
        <dbReference type="ARBA" id="ARBA00022841"/>
    </source>
</evidence>
<accession>A0ABU8J6Y1</accession>
<evidence type="ECO:0000256" key="3">
    <source>
        <dbReference type="ARBA" id="ARBA00022679"/>
    </source>
</evidence>
<feature type="chain" id="PRO_5045923082" description="AlgX/AlgJ SGNH hydrolase-like domain-containing protein" evidence="7">
    <location>
        <begin position="29"/>
        <end position="259"/>
    </location>
</feature>
<dbReference type="PROSITE" id="PS51318">
    <property type="entry name" value="TAT"/>
    <property type="match status" value="1"/>
</dbReference>
<reference evidence="9 10" key="1">
    <citation type="journal article" date="2022" name="Arch. Microbiol.">
        <title>Paraburkholderia bengalensis sp. nov. isolated from roots of Oryza sativa, IR64.</title>
        <authorList>
            <person name="Nag P."/>
            <person name="Mondal N."/>
            <person name="Sarkar J."/>
            <person name="Das S."/>
        </authorList>
    </citation>
    <scope>NUCLEOTIDE SEQUENCE [LARGE SCALE GENOMIC DNA]</scope>
    <source>
        <strain evidence="9 10">IR64_4_BI</strain>
    </source>
</reference>
<dbReference type="InterPro" id="IPR006311">
    <property type="entry name" value="TAT_signal"/>
</dbReference>
<dbReference type="EMBL" id="JACFYJ010000208">
    <property type="protein sequence ID" value="MEI6003419.1"/>
    <property type="molecule type" value="Genomic_DNA"/>
</dbReference>
<proteinExistence type="predicted"/>
<feature type="domain" description="AlgX/AlgJ SGNH hydrolase-like" evidence="8">
    <location>
        <begin position="40"/>
        <end position="187"/>
    </location>
</feature>
<sequence length="259" mass="27436">MSRASVDGARRRLLLALVAAPLASLALAPRGARAAAATSVIEGRNLWLYPGWESLSDDATPACLKALDLIRRTTEQFDARGIRSVIAIAPLKARSCAENLPEGTALSAAVTARFAAMQSHARQLGLALVDSPAAIAAVGASQEKYIRADYHWSGHSSEAVAQRAAELVAAAGPLKGEAGAARAWANGTKRSATATLRRCCRPSVRRKWARIISSCARRRPRKGSSTAGRPSCRWSATAWCSRISAFRRSCRTCSTGPSA</sequence>
<evidence type="ECO:0000313" key="9">
    <source>
        <dbReference type="EMBL" id="MEI6003419.1"/>
    </source>
</evidence>
<keyword evidence="3" id="KW-0808">Transferase</keyword>
<name>A0ABU8J6Y1_9BURK</name>
<evidence type="ECO:0000256" key="2">
    <source>
        <dbReference type="ARBA" id="ARBA00005182"/>
    </source>
</evidence>
<keyword evidence="4 7" id="KW-0732">Signal</keyword>
<comment type="pathway">
    <text evidence="2">Glycan biosynthesis; alginate biosynthesis.</text>
</comment>
<keyword evidence="5" id="KW-0574">Periplasm</keyword>
<keyword evidence="10" id="KW-1185">Reference proteome</keyword>
<evidence type="ECO:0000256" key="1">
    <source>
        <dbReference type="ARBA" id="ARBA00004418"/>
    </source>
</evidence>
<dbReference type="Pfam" id="PF16822">
    <property type="entry name" value="ALGX"/>
    <property type="match status" value="1"/>
</dbReference>
<keyword evidence="6" id="KW-0016">Alginate biosynthesis</keyword>
<evidence type="ECO:0000256" key="5">
    <source>
        <dbReference type="ARBA" id="ARBA00022764"/>
    </source>
</evidence>
<comment type="caution">
    <text evidence="9">The sequence shown here is derived from an EMBL/GenBank/DDBJ whole genome shotgun (WGS) entry which is preliminary data.</text>
</comment>
<evidence type="ECO:0000256" key="4">
    <source>
        <dbReference type="ARBA" id="ARBA00022729"/>
    </source>
</evidence>
<comment type="subcellular location">
    <subcellularLocation>
        <location evidence="1">Periplasm</location>
    </subcellularLocation>
</comment>